<keyword evidence="4" id="KW-0233">DNA recombination</keyword>
<evidence type="ECO:0000256" key="1">
    <source>
        <dbReference type="ARBA" id="ARBA00008761"/>
    </source>
</evidence>
<evidence type="ECO:0000256" key="5">
    <source>
        <dbReference type="SAM" id="MobiDB-lite"/>
    </source>
</evidence>
<organism evidence="8 9">
    <name type="scientific">Corynebacterium urealyticum</name>
    <dbReference type="NCBI Taxonomy" id="43771"/>
    <lineage>
        <taxon>Bacteria</taxon>
        <taxon>Bacillati</taxon>
        <taxon>Actinomycetota</taxon>
        <taxon>Actinomycetes</taxon>
        <taxon>Mycobacteriales</taxon>
        <taxon>Corynebacteriaceae</taxon>
        <taxon>Corynebacterium</taxon>
    </lineage>
</organism>
<feature type="domain" description="Cas12f1-like TNB" evidence="7">
    <location>
        <begin position="116"/>
        <end position="163"/>
    </location>
</feature>
<evidence type="ECO:0008006" key="10">
    <source>
        <dbReference type="Google" id="ProtNLM"/>
    </source>
</evidence>
<evidence type="ECO:0000256" key="2">
    <source>
        <dbReference type="ARBA" id="ARBA00022578"/>
    </source>
</evidence>
<dbReference type="Pfam" id="PF07282">
    <property type="entry name" value="Cas12f1-like_TNB"/>
    <property type="match status" value="1"/>
</dbReference>
<evidence type="ECO:0000259" key="6">
    <source>
        <dbReference type="Pfam" id="PF01385"/>
    </source>
</evidence>
<dbReference type="GO" id="GO:0003677">
    <property type="term" value="F:DNA binding"/>
    <property type="evidence" value="ECO:0007669"/>
    <property type="project" value="UniProtKB-KW"/>
</dbReference>
<feature type="region of interest" description="Disordered" evidence="5">
    <location>
        <begin position="197"/>
        <end position="222"/>
    </location>
</feature>
<feature type="domain" description="Probable transposase IS891/IS1136/IS1341" evidence="6">
    <location>
        <begin position="20"/>
        <end position="72"/>
    </location>
</feature>
<evidence type="ECO:0000256" key="3">
    <source>
        <dbReference type="ARBA" id="ARBA00023125"/>
    </source>
</evidence>
<dbReference type="AlphaFoldDB" id="A0A2W5ASY6"/>
<name>A0A2W5ASY6_9CORY</name>
<reference evidence="8 9" key="1">
    <citation type="submission" date="2017-11" db="EMBL/GenBank/DDBJ databases">
        <title>Infants hospitalized years apart are colonized by the same room-sourced microbial strains.</title>
        <authorList>
            <person name="Brooks B."/>
            <person name="Olm M.R."/>
            <person name="Firek B.A."/>
            <person name="Baker R."/>
            <person name="Thomas B.C."/>
            <person name="Morowitz M.J."/>
            <person name="Banfield J.F."/>
        </authorList>
    </citation>
    <scope>NUCLEOTIDE SEQUENCE [LARGE SCALE GENOMIC DNA]</scope>
    <source>
        <strain evidence="8">S2_012_000_R3_87</strain>
    </source>
</reference>
<comment type="caution">
    <text evidence="8">The sequence shown here is derived from an EMBL/GenBank/DDBJ whole genome shotgun (WGS) entry which is preliminary data.</text>
</comment>
<gene>
    <name evidence="8" type="ORF">DI609_12575</name>
</gene>
<dbReference type="GO" id="GO:0006310">
    <property type="term" value="P:DNA recombination"/>
    <property type="evidence" value="ECO:0007669"/>
    <property type="project" value="UniProtKB-KW"/>
</dbReference>
<keyword evidence="2" id="KW-0815">Transposition</keyword>
<keyword evidence="3" id="KW-0238">DNA-binding</keyword>
<dbReference type="Pfam" id="PF01385">
    <property type="entry name" value="OrfB_IS605"/>
    <property type="match status" value="1"/>
</dbReference>
<proteinExistence type="inferred from homology"/>
<dbReference type="GO" id="GO:0032196">
    <property type="term" value="P:transposition"/>
    <property type="evidence" value="ECO:0007669"/>
    <property type="project" value="UniProtKB-KW"/>
</dbReference>
<dbReference type="InterPro" id="IPR001959">
    <property type="entry name" value="Transposase"/>
</dbReference>
<evidence type="ECO:0000259" key="7">
    <source>
        <dbReference type="Pfam" id="PF07282"/>
    </source>
</evidence>
<dbReference type="Proteomes" id="UP000249451">
    <property type="component" value="Unassembled WGS sequence"/>
</dbReference>
<evidence type="ECO:0000256" key="4">
    <source>
        <dbReference type="ARBA" id="ARBA00023172"/>
    </source>
</evidence>
<dbReference type="EMBL" id="QFNY01000377">
    <property type="protein sequence ID" value="PZO97690.1"/>
    <property type="molecule type" value="Genomic_DNA"/>
</dbReference>
<dbReference type="InterPro" id="IPR010095">
    <property type="entry name" value="Cas12f1-like_TNB"/>
</dbReference>
<accession>A0A2W5ASY6</accession>
<evidence type="ECO:0000313" key="8">
    <source>
        <dbReference type="EMBL" id="PZO97690.1"/>
    </source>
</evidence>
<evidence type="ECO:0000313" key="9">
    <source>
        <dbReference type="Proteomes" id="UP000249451"/>
    </source>
</evidence>
<comment type="similarity">
    <text evidence="1">In the C-terminal section; belongs to the transposase 35 family.</text>
</comment>
<sequence>MKTSFTLSTGEKFDIAVGETERLKRLQRKLARQEKGSNNYMKTQDKISREYQHITNRRDDIANKLSREILGYEQVFIQDENIAGWRSKRGFARGGRKIQRSVLGRVKARLSSNPRVTVLDKHVATTATCVCGVKTKHTPDKRTFVCPSCGYSDDRDIHAAKNMIRLSGVDNLILGMGHIELTPVKLTTSACDVVGKELGSSPSHAQVRPDDEAGSPSPLGEG</sequence>
<protein>
    <recommendedName>
        <fullName evidence="10">Transposase</fullName>
    </recommendedName>
</protein>